<protein>
    <submittedName>
        <fullName evidence="1">DUF2288 domain-containing protein</fullName>
    </submittedName>
</protein>
<evidence type="ECO:0000313" key="2">
    <source>
        <dbReference type="Proteomes" id="UP001333818"/>
    </source>
</evidence>
<comment type="caution">
    <text evidence="1">The sequence shown here is derived from an EMBL/GenBank/DDBJ whole genome shotgun (WGS) entry which is preliminary data.</text>
</comment>
<proteinExistence type="predicted"/>
<gene>
    <name evidence="1" type="ORF">V2H45_24100</name>
</gene>
<dbReference type="EMBL" id="JAZBJZ010000176">
    <property type="protein sequence ID" value="MEE3719828.1"/>
    <property type="molecule type" value="Genomic_DNA"/>
</dbReference>
<organism evidence="1 2">
    <name type="scientific">Tumidithrix elongata BACA0141</name>
    <dbReference type="NCBI Taxonomy" id="2716417"/>
    <lineage>
        <taxon>Bacteria</taxon>
        <taxon>Bacillati</taxon>
        <taxon>Cyanobacteriota</taxon>
        <taxon>Cyanophyceae</taxon>
        <taxon>Pseudanabaenales</taxon>
        <taxon>Pseudanabaenaceae</taxon>
        <taxon>Tumidithrix</taxon>
        <taxon>Tumidithrix elongata</taxon>
    </lineage>
</organism>
<evidence type="ECO:0000313" key="1">
    <source>
        <dbReference type="EMBL" id="MEE3719828.1"/>
    </source>
</evidence>
<reference evidence="1" key="1">
    <citation type="submission" date="2024-01" db="EMBL/GenBank/DDBJ databases">
        <title>Bank of Algae and Cyanobacteria of the Azores (BACA) strain genomes.</title>
        <authorList>
            <person name="Luz R."/>
            <person name="Cordeiro R."/>
            <person name="Fonseca A."/>
            <person name="Goncalves V."/>
        </authorList>
    </citation>
    <scope>NUCLEOTIDE SEQUENCE</scope>
    <source>
        <strain evidence="1">BACA0141</strain>
    </source>
</reference>
<sequence length="103" mass="11889">MSDLQKQLQEMVDTAKWDWLEVHALKGRVVIVSPQLDLVEAGVAVAEDNSKLVKQWLDDSWLYAPTEAHIDRWKQERDKEFTSLIIHPFVLIKELPAELPQGI</sequence>
<dbReference type="AlphaFoldDB" id="A0AAW9Q9F2"/>
<dbReference type="RefSeq" id="WP_330486265.1">
    <property type="nucleotide sequence ID" value="NZ_JAZBJZ010000176.1"/>
</dbReference>
<accession>A0AAW9Q9F2</accession>
<dbReference type="InterPro" id="IPR018741">
    <property type="entry name" value="DUF2288"/>
</dbReference>
<dbReference type="Pfam" id="PF10052">
    <property type="entry name" value="DUF2288"/>
    <property type="match status" value="1"/>
</dbReference>
<dbReference type="Proteomes" id="UP001333818">
    <property type="component" value="Unassembled WGS sequence"/>
</dbReference>
<name>A0AAW9Q9F2_9CYAN</name>
<keyword evidence="2" id="KW-1185">Reference proteome</keyword>